<dbReference type="RefSeq" id="WP_188027567.1">
    <property type="nucleotide sequence ID" value="NZ_JACHGR010000010.1"/>
</dbReference>
<organism evidence="3 4">
    <name type="scientific">Tolumonas osonensis</name>
    <dbReference type="NCBI Taxonomy" id="675874"/>
    <lineage>
        <taxon>Bacteria</taxon>
        <taxon>Pseudomonadati</taxon>
        <taxon>Pseudomonadota</taxon>
        <taxon>Gammaproteobacteria</taxon>
        <taxon>Aeromonadales</taxon>
        <taxon>Aeromonadaceae</taxon>
        <taxon>Tolumonas</taxon>
    </lineage>
</organism>
<comment type="similarity">
    <text evidence="1 2">Belongs to the short-chain dehydrogenases/reductases (SDR) family.</text>
</comment>
<sequence>MSKVALVVGGGRNLGAFLCSGLAASGYKVVVADLNGQNATETAATIAEQFGAQNVMAVQANSTDEQDVARMIGAVADRFGRIDVMVYNAGVAQASRIDDFSLDAWQRSIDVNLTGYFLCARAVSKIMMKQKFGRIIQINSKSGKVGSKHNSGYSAAKFGGVGLTQSLALDLADYNITVHSLMLGNLLKSPMFQSLLPQYAKKLGIPEDQVEQTYIDKVPLKRGCDYQDVLNVLKFYASEEAGYCTGQMINITGGQVMF</sequence>
<dbReference type="EMBL" id="JACHGR010000010">
    <property type="protein sequence ID" value="MBB6056848.1"/>
    <property type="molecule type" value="Genomic_DNA"/>
</dbReference>
<name>A0A841GCF3_9GAMM</name>
<protein>
    <submittedName>
        <fullName evidence="3">Sorbitol-6-phosphate 2-dehydrogenase</fullName>
        <ecNumber evidence="3">1.1.1.140</ecNumber>
    </submittedName>
</protein>
<reference evidence="3 4" key="1">
    <citation type="submission" date="2020-08" db="EMBL/GenBank/DDBJ databases">
        <title>Genomic Encyclopedia of Type Strains, Phase IV (KMG-IV): sequencing the most valuable type-strain genomes for metagenomic binning, comparative biology and taxonomic classification.</title>
        <authorList>
            <person name="Goeker M."/>
        </authorList>
    </citation>
    <scope>NUCLEOTIDE SEQUENCE [LARGE SCALE GENOMIC DNA]</scope>
    <source>
        <strain evidence="3 4">DSM 22975</strain>
    </source>
</reference>
<dbReference type="Proteomes" id="UP000585721">
    <property type="component" value="Unassembled WGS sequence"/>
</dbReference>
<comment type="caution">
    <text evidence="3">The sequence shown here is derived from an EMBL/GenBank/DDBJ whole genome shotgun (WGS) entry which is preliminary data.</text>
</comment>
<accession>A0A841GCF3</accession>
<evidence type="ECO:0000256" key="1">
    <source>
        <dbReference type="ARBA" id="ARBA00006484"/>
    </source>
</evidence>
<evidence type="ECO:0000256" key="2">
    <source>
        <dbReference type="RuleBase" id="RU000363"/>
    </source>
</evidence>
<dbReference type="InterPro" id="IPR050259">
    <property type="entry name" value="SDR"/>
</dbReference>
<gene>
    <name evidence="3" type="ORF">HNR75_002795</name>
</gene>
<proteinExistence type="inferred from homology"/>
<keyword evidence="3" id="KW-0560">Oxidoreductase</keyword>
<dbReference type="EC" id="1.1.1.140" evidence="3"/>
<dbReference type="GO" id="GO:0009010">
    <property type="term" value="F:sorbitol-6-phosphate 2-dehydrogenase activity"/>
    <property type="evidence" value="ECO:0007669"/>
    <property type="project" value="UniProtKB-EC"/>
</dbReference>
<dbReference type="InterPro" id="IPR036291">
    <property type="entry name" value="NAD(P)-bd_dom_sf"/>
</dbReference>
<keyword evidence="4" id="KW-1185">Reference proteome</keyword>
<evidence type="ECO:0000313" key="4">
    <source>
        <dbReference type="Proteomes" id="UP000585721"/>
    </source>
</evidence>
<dbReference type="PROSITE" id="PS00061">
    <property type="entry name" value="ADH_SHORT"/>
    <property type="match status" value="1"/>
</dbReference>
<dbReference type="FunFam" id="3.40.50.720:FF:000084">
    <property type="entry name" value="Short-chain dehydrogenase reductase"/>
    <property type="match status" value="1"/>
</dbReference>
<dbReference type="AlphaFoldDB" id="A0A841GCF3"/>
<dbReference type="PANTHER" id="PTHR42879">
    <property type="entry name" value="3-OXOACYL-(ACYL-CARRIER-PROTEIN) REDUCTASE"/>
    <property type="match status" value="1"/>
</dbReference>
<dbReference type="InterPro" id="IPR020904">
    <property type="entry name" value="Sc_DH/Rdtase_CS"/>
</dbReference>
<dbReference type="PRINTS" id="PR00081">
    <property type="entry name" value="GDHRDH"/>
</dbReference>
<dbReference type="Pfam" id="PF00106">
    <property type="entry name" value="adh_short"/>
    <property type="match status" value="1"/>
</dbReference>
<evidence type="ECO:0000313" key="3">
    <source>
        <dbReference type="EMBL" id="MBB6056848.1"/>
    </source>
</evidence>
<dbReference type="PANTHER" id="PTHR42879:SF2">
    <property type="entry name" value="3-OXOACYL-[ACYL-CARRIER-PROTEIN] REDUCTASE FABG"/>
    <property type="match status" value="1"/>
</dbReference>
<dbReference type="InterPro" id="IPR002347">
    <property type="entry name" value="SDR_fam"/>
</dbReference>
<dbReference type="GO" id="GO:0032787">
    <property type="term" value="P:monocarboxylic acid metabolic process"/>
    <property type="evidence" value="ECO:0007669"/>
    <property type="project" value="UniProtKB-ARBA"/>
</dbReference>
<dbReference type="NCBIfam" id="NF009050">
    <property type="entry name" value="PRK12384.1"/>
    <property type="match status" value="1"/>
</dbReference>
<dbReference type="Gene3D" id="3.40.50.720">
    <property type="entry name" value="NAD(P)-binding Rossmann-like Domain"/>
    <property type="match status" value="1"/>
</dbReference>
<dbReference type="PRINTS" id="PR00080">
    <property type="entry name" value="SDRFAMILY"/>
</dbReference>
<dbReference type="SUPFAM" id="SSF51735">
    <property type="entry name" value="NAD(P)-binding Rossmann-fold domains"/>
    <property type="match status" value="1"/>
</dbReference>